<evidence type="ECO:0000313" key="3">
    <source>
        <dbReference type="Proteomes" id="UP000184603"/>
    </source>
</evidence>
<organism evidence="2 3">
    <name type="scientific">Desulfopila aestuarii DSM 18488</name>
    <dbReference type="NCBI Taxonomy" id="1121416"/>
    <lineage>
        <taxon>Bacteria</taxon>
        <taxon>Pseudomonadati</taxon>
        <taxon>Thermodesulfobacteriota</taxon>
        <taxon>Desulfobulbia</taxon>
        <taxon>Desulfobulbales</taxon>
        <taxon>Desulfocapsaceae</taxon>
        <taxon>Desulfopila</taxon>
    </lineage>
</organism>
<dbReference type="InterPro" id="IPR001279">
    <property type="entry name" value="Metallo-B-lactamas"/>
</dbReference>
<dbReference type="RefSeq" id="WP_073613354.1">
    <property type="nucleotide sequence ID" value="NZ_FRFE01000008.1"/>
</dbReference>
<dbReference type="GO" id="GO:0042781">
    <property type="term" value="F:3'-tRNA processing endoribonuclease activity"/>
    <property type="evidence" value="ECO:0007669"/>
    <property type="project" value="TreeGrafter"/>
</dbReference>
<name>A0A1M7Y5W6_9BACT</name>
<dbReference type="SUPFAM" id="SSF56281">
    <property type="entry name" value="Metallo-hydrolase/oxidoreductase"/>
    <property type="match status" value="1"/>
</dbReference>
<dbReference type="OrthoDB" id="9803916at2"/>
<protein>
    <submittedName>
        <fullName evidence="2">Phosphoribosyl 1,2-cyclic phosphodiesterase</fullName>
    </submittedName>
</protein>
<dbReference type="PANTHER" id="PTHR46018">
    <property type="entry name" value="ZINC PHOSPHODIESTERASE ELAC PROTEIN 1"/>
    <property type="match status" value="1"/>
</dbReference>
<dbReference type="STRING" id="1121416.SAMN02745220_02061"/>
<accession>A0A1M7Y5W6</accession>
<dbReference type="PANTHER" id="PTHR46018:SF2">
    <property type="entry name" value="ZINC PHOSPHODIESTERASE ELAC PROTEIN 1"/>
    <property type="match status" value="1"/>
</dbReference>
<evidence type="ECO:0000313" key="2">
    <source>
        <dbReference type="EMBL" id="SHO47941.1"/>
    </source>
</evidence>
<dbReference type="InterPro" id="IPR036866">
    <property type="entry name" value="RibonucZ/Hydroxyglut_hydro"/>
</dbReference>
<gene>
    <name evidence="2" type="ORF">SAMN02745220_02061</name>
</gene>
<dbReference type="SMART" id="SM00849">
    <property type="entry name" value="Lactamase_B"/>
    <property type="match status" value="1"/>
</dbReference>
<keyword evidence="3" id="KW-1185">Reference proteome</keyword>
<dbReference type="AlphaFoldDB" id="A0A1M7Y5W6"/>
<dbReference type="Gene3D" id="3.60.15.10">
    <property type="entry name" value="Ribonuclease Z/Hydroxyacylglutathione hydrolase-like"/>
    <property type="match status" value="1"/>
</dbReference>
<evidence type="ECO:0000259" key="1">
    <source>
        <dbReference type="SMART" id="SM00849"/>
    </source>
</evidence>
<feature type="domain" description="Metallo-beta-lactamase" evidence="1">
    <location>
        <begin position="25"/>
        <end position="227"/>
    </location>
</feature>
<dbReference type="CDD" id="cd07715">
    <property type="entry name" value="TaR3-like_MBL-fold"/>
    <property type="match status" value="1"/>
</dbReference>
<dbReference type="EMBL" id="FRFE01000008">
    <property type="protein sequence ID" value="SHO47941.1"/>
    <property type="molecule type" value="Genomic_DNA"/>
</dbReference>
<dbReference type="Pfam" id="PF12706">
    <property type="entry name" value="Lactamase_B_2"/>
    <property type="match status" value="1"/>
</dbReference>
<sequence>MKVRFWGVRGSIPCPGPNTQKYGGNSACIELRVGENDRLIIVDAGSGIRDLGTFLLKNDLPKGPISTSIFLSHTHWDHIMGFPYFTPIYIPGTKLKVYGPVTFEDDPLEDVVGGQMKYRYFPVNMGELASDIEYIRLSEAPSIDLGDGLTVVTKLINHPITALGYRFEHAGKKVCTCYDTEPFRNLFITDPNHPDYDEAMAYEGEEVAKEQNMMLEEFYRDADLLVHDCQYTEEEYNNGKIGWGHSTFEHAIASASRAGVKKLAMFHHDPERTDAQIDELAKEYCQPGRYGDIEVFFAREGELITL</sequence>
<dbReference type="Proteomes" id="UP000184603">
    <property type="component" value="Unassembled WGS sequence"/>
</dbReference>
<reference evidence="2 3" key="1">
    <citation type="submission" date="2016-12" db="EMBL/GenBank/DDBJ databases">
        <authorList>
            <person name="Song W.-J."/>
            <person name="Kurnit D.M."/>
        </authorList>
    </citation>
    <scope>NUCLEOTIDE SEQUENCE [LARGE SCALE GENOMIC DNA]</scope>
    <source>
        <strain evidence="2 3">DSM 18488</strain>
    </source>
</reference>
<proteinExistence type="predicted"/>